<dbReference type="InterPro" id="IPR018392">
    <property type="entry name" value="LysM"/>
</dbReference>
<feature type="compositionally biased region" description="Low complexity" evidence="1">
    <location>
        <begin position="197"/>
        <end position="223"/>
    </location>
</feature>
<protein>
    <recommendedName>
        <fullName evidence="3">LysM domain-containing protein</fullName>
    </recommendedName>
</protein>
<proteinExistence type="predicted"/>
<dbReference type="PROSITE" id="PS51782">
    <property type="entry name" value="LYSM"/>
    <property type="match status" value="1"/>
</dbReference>
<comment type="caution">
    <text evidence="4">The sequence shown here is derived from an EMBL/GenBank/DDBJ whole genome shotgun (WGS) entry which is preliminary data.</text>
</comment>
<keyword evidence="5" id="KW-1185">Reference proteome</keyword>
<dbReference type="Gene3D" id="3.10.350.10">
    <property type="entry name" value="LysM domain"/>
    <property type="match status" value="1"/>
</dbReference>
<keyword evidence="2" id="KW-1133">Transmembrane helix</keyword>
<feature type="region of interest" description="Disordered" evidence="1">
    <location>
        <begin position="162"/>
        <end position="245"/>
    </location>
</feature>
<evidence type="ECO:0000313" key="4">
    <source>
        <dbReference type="EMBL" id="KZD04873.1"/>
    </source>
</evidence>
<evidence type="ECO:0000259" key="3">
    <source>
        <dbReference type="PROSITE" id="PS51782"/>
    </source>
</evidence>
<dbReference type="InterPro" id="IPR013783">
    <property type="entry name" value="Ig-like_fold"/>
</dbReference>
<sequence length="394" mass="41264">MLGRPFIIGAIGVIVVIVAILLNFLLTSDEAPQQAAAPAPAPKTESVAPGTPAAQAPAVAKPEAPAQTPTPKAPSFDVVRVNPKGDAVIAGRAEPNAKVRVMDGDRLIGEIQADQRGEWVLLPKEPLAPGSRQLSLEADMQDGSKKNSDDIVVLVVPEAQKDIAGQPTDKPQTPLAMIAPRDGSGPSTVLQAPTAPPANASSAAPAASAPASTPTSAPSNAPATPTPAPGRPAQEVVTVPSGGGENLPVTLDVVDYDDKGEIIFSGRAEPGDKVRLYLDDKLLGDTVADDKGRWRFQPQTSVPTGPHQLRVDKLAPGGSVVARIELPFLKSEPLSNALSDRVVVIQPGNNLWRIARRTYGEGQSFTVIYAANKDQIRDPDMIYPGQVFTLPRVN</sequence>
<dbReference type="PANTHER" id="PTHR34700:SF4">
    <property type="entry name" value="PHAGE-LIKE ELEMENT PBSX PROTEIN XKDP"/>
    <property type="match status" value="1"/>
</dbReference>
<keyword evidence="2" id="KW-0472">Membrane</keyword>
<evidence type="ECO:0000256" key="2">
    <source>
        <dbReference type="SAM" id="Phobius"/>
    </source>
</evidence>
<dbReference type="OrthoDB" id="370541at2"/>
<feature type="transmembrane region" description="Helical" evidence="2">
    <location>
        <begin position="6"/>
        <end position="26"/>
    </location>
</feature>
<feature type="compositionally biased region" description="Low complexity" evidence="1">
    <location>
        <begin position="48"/>
        <end position="66"/>
    </location>
</feature>
<name>A0A154VU85_9PROT</name>
<dbReference type="EMBL" id="LPXN01000134">
    <property type="protein sequence ID" value="KZD04873.1"/>
    <property type="molecule type" value="Genomic_DNA"/>
</dbReference>
<dbReference type="RefSeq" id="WP_067558369.1">
    <property type="nucleotide sequence ID" value="NZ_LPXN01000134.1"/>
</dbReference>
<feature type="region of interest" description="Disordered" evidence="1">
    <location>
        <begin position="36"/>
        <end position="78"/>
    </location>
</feature>
<dbReference type="Pfam" id="PF01476">
    <property type="entry name" value="LysM"/>
    <property type="match status" value="1"/>
</dbReference>
<evidence type="ECO:0000256" key="1">
    <source>
        <dbReference type="SAM" id="MobiDB-lite"/>
    </source>
</evidence>
<gene>
    <name evidence="4" type="ORF">AUP43_12075</name>
</gene>
<reference evidence="4 5" key="1">
    <citation type="submission" date="2015-12" db="EMBL/GenBank/DDBJ databases">
        <title>Genome sequence of Oceanibaculum pacificum MCCC 1A02656.</title>
        <authorList>
            <person name="Lu L."/>
            <person name="Lai Q."/>
            <person name="Shao Z."/>
            <person name="Qian P."/>
        </authorList>
    </citation>
    <scope>NUCLEOTIDE SEQUENCE [LARGE SCALE GENOMIC DNA]</scope>
    <source>
        <strain evidence="4 5">MCCC 1A02656</strain>
    </source>
</reference>
<keyword evidence="2" id="KW-0812">Transmembrane</keyword>
<organism evidence="4 5">
    <name type="scientific">Oceanibaculum pacificum</name>
    <dbReference type="NCBI Taxonomy" id="580166"/>
    <lineage>
        <taxon>Bacteria</taxon>
        <taxon>Pseudomonadati</taxon>
        <taxon>Pseudomonadota</taxon>
        <taxon>Alphaproteobacteria</taxon>
        <taxon>Rhodospirillales</taxon>
        <taxon>Oceanibaculaceae</taxon>
        <taxon>Oceanibaculum</taxon>
    </lineage>
</organism>
<dbReference type="Proteomes" id="UP000076400">
    <property type="component" value="Unassembled WGS sequence"/>
</dbReference>
<dbReference type="InterPro" id="IPR036779">
    <property type="entry name" value="LysM_dom_sf"/>
</dbReference>
<evidence type="ECO:0000313" key="5">
    <source>
        <dbReference type="Proteomes" id="UP000076400"/>
    </source>
</evidence>
<dbReference type="SMART" id="SM00257">
    <property type="entry name" value="LysM"/>
    <property type="match status" value="1"/>
</dbReference>
<dbReference type="PANTHER" id="PTHR34700">
    <property type="entry name" value="POTASSIUM BINDING PROTEIN KBP"/>
    <property type="match status" value="1"/>
</dbReference>
<dbReference type="AlphaFoldDB" id="A0A154VU85"/>
<dbReference type="STRING" id="580166.AUP43_12075"/>
<dbReference type="InterPro" id="IPR052196">
    <property type="entry name" value="Bact_Kbp"/>
</dbReference>
<dbReference type="CDD" id="cd00118">
    <property type="entry name" value="LysM"/>
    <property type="match status" value="1"/>
</dbReference>
<dbReference type="Gene3D" id="2.60.40.10">
    <property type="entry name" value="Immunoglobulins"/>
    <property type="match status" value="2"/>
</dbReference>
<feature type="domain" description="LysM" evidence="3">
    <location>
        <begin position="341"/>
        <end position="390"/>
    </location>
</feature>
<accession>A0A154VU85</accession>